<sequence>MASKLKESPRIRGKRLGFKLNETEYWPDMSSVTLEPVDKDDSATFGSINVGGTPMQLKVAGIQSTAKASLWRFLFDHVGETVPFMIAVHGNEKPTDDQPHVTGKCTIEKPPALSTEVNETATFEL</sequence>
<dbReference type="Proteomes" id="UP001230629">
    <property type="component" value="Unassembled WGS sequence"/>
</dbReference>
<reference evidence="1" key="1">
    <citation type="submission" date="2023-05" db="EMBL/GenBank/DDBJ databases">
        <title>Cataloging the Phylogenetic Diversity of Human Bladder Bacteria.</title>
        <authorList>
            <person name="Du J."/>
        </authorList>
    </citation>
    <scope>NUCLEOTIDE SEQUENCE</scope>
    <source>
        <strain evidence="1">UMB8703</strain>
    </source>
</reference>
<organism evidence="1 2">
    <name type="scientific">Streptococcus agalactiae</name>
    <dbReference type="NCBI Taxonomy" id="1311"/>
    <lineage>
        <taxon>Bacteria</taxon>
        <taxon>Bacillati</taxon>
        <taxon>Bacillota</taxon>
        <taxon>Bacilli</taxon>
        <taxon>Lactobacillales</taxon>
        <taxon>Streptococcaceae</taxon>
        <taxon>Streptococcus</taxon>
    </lineage>
</organism>
<protein>
    <recommendedName>
        <fullName evidence="3">Phage tail protein</fullName>
    </recommendedName>
</protein>
<dbReference type="RefSeq" id="WP_285312063.1">
    <property type="nucleotide sequence ID" value="NZ_JASOIH010000043.1"/>
</dbReference>
<name>A0AAW6XUD6_STRAG</name>
<evidence type="ECO:0008006" key="3">
    <source>
        <dbReference type="Google" id="ProtNLM"/>
    </source>
</evidence>
<evidence type="ECO:0000313" key="1">
    <source>
        <dbReference type="EMBL" id="MDK6900390.1"/>
    </source>
</evidence>
<evidence type="ECO:0000313" key="2">
    <source>
        <dbReference type="Proteomes" id="UP001230629"/>
    </source>
</evidence>
<dbReference type="AlphaFoldDB" id="A0AAW6XUD6"/>
<accession>A0AAW6XUD6</accession>
<gene>
    <name evidence="1" type="ORF">QP229_10570</name>
</gene>
<feature type="non-terminal residue" evidence="1">
    <location>
        <position position="125"/>
    </location>
</feature>
<dbReference type="EMBL" id="JASOIH010000043">
    <property type="protein sequence ID" value="MDK6900390.1"/>
    <property type="molecule type" value="Genomic_DNA"/>
</dbReference>
<proteinExistence type="predicted"/>
<comment type="caution">
    <text evidence="1">The sequence shown here is derived from an EMBL/GenBank/DDBJ whole genome shotgun (WGS) entry which is preliminary data.</text>
</comment>